<comment type="caution">
    <text evidence="1">The sequence shown here is derived from an EMBL/GenBank/DDBJ whole genome shotgun (WGS) entry which is preliminary data.</text>
</comment>
<reference evidence="1 2" key="2">
    <citation type="journal article" date="2022" name="Mol. Ecol. Resour.">
        <title>The genomes of chicory, endive, great burdock and yacon provide insights into Asteraceae paleo-polyploidization history and plant inulin production.</title>
        <authorList>
            <person name="Fan W."/>
            <person name="Wang S."/>
            <person name="Wang H."/>
            <person name="Wang A."/>
            <person name="Jiang F."/>
            <person name="Liu H."/>
            <person name="Zhao H."/>
            <person name="Xu D."/>
            <person name="Zhang Y."/>
        </authorList>
    </citation>
    <scope>NUCLEOTIDE SEQUENCE [LARGE SCALE GENOMIC DNA]</scope>
    <source>
        <strain evidence="2">cv. Yunnan</strain>
        <tissue evidence="1">Leaves</tissue>
    </source>
</reference>
<evidence type="ECO:0000313" key="1">
    <source>
        <dbReference type="EMBL" id="KAI3827618.1"/>
    </source>
</evidence>
<reference evidence="2" key="1">
    <citation type="journal article" date="2022" name="Mol. Ecol. Resour.">
        <title>The genomes of chicory, endive, great burdock and yacon provide insights into Asteraceae palaeo-polyploidization history and plant inulin production.</title>
        <authorList>
            <person name="Fan W."/>
            <person name="Wang S."/>
            <person name="Wang H."/>
            <person name="Wang A."/>
            <person name="Jiang F."/>
            <person name="Liu H."/>
            <person name="Zhao H."/>
            <person name="Xu D."/>
            <person name="Zhang Y."/>
        </authorList>
    </citation>
    <scope>NUCLEOTIDE SEQUENCE [LARGE SCALE GENOMIC DNA]</scope>
    <source>
        <strain evidence="2">cv. Yunnan</strain>
    </source>
</reference>
<sequence length="845" mass="96530">MANLVFKSDHNICACLDVHAPNSGDYHDLIEYLKHSKVYFALSIDPVIYEDSIRTHLHFNDAANDPAALSPATVIQTFRRMGYEGEFNHTTIRKCSSSSSSDNDDGANDDNPHGEEENNNDNVEFDQEELHTQDSPPRQDMVPTPVHKSPDHILEDVMPSWAITLQNQKKSLQKAVAKLTSLVSNLSSTVNSQDKKILKLKKENKRLKLLKSLSKPKKFKRLVRGPPPRPFYKNFVVSSSTSSPSSIKRQGENIEKEVFDSLNGDDYGPSAPADHNNADDADQGSPIGVITLSPPKSPVKVFHFMFSIFLIKRFIRDGSKSKLSIEMEEGLSRKKIDEMLRQDELEAKAHAEADLAKAAAKSLSSILSKQPEENKSEDVPRKYARVYLRRKVSQEVHPESSVVIISEDSPAASPKSTPRKKSIPKRIIEKQSDIVIPGKDKYRKLYESEFVKSLTLRDIKRMVYLFEHGMKWEEIFEMSMKKIEDFVHEIKSKMSKEDLERGNLIFFLKANNQRSKQLKNMKTENLKKLVNEIKLEKETEKVVQKEKELEKEKENVVQKEVAKKRILEVGSSNYDTKSFLFKARLKEIDATKLKPNVNVEEVSKEIFSSHAGEVSVKAYEESKATWFKKKHESSSNIVDSFKAGIQNFSSTTLKEKITSLRYDSRKYVLAETKMLATHPKGYDLENFLKRMARDGFQAFKKNPKVPQRRLTRFNYNAQAAVARKIVRNKAPTAVLPQYNEEYTNNFESLQPCTKAYVNDAHELVVERGENLKPLYMYELAQIRILTNGDIFALAAMRIAFKPKHEFDARDFANLLTKVSMDRRGIEYDLEQTYVLDHHIGGGGRL</sequence>
<evidence type="ECO:0000313" key="2">
    <source>
        <dbReference type="Proteomes" id="UP001056120"/>
    </source>
</evidence>
<proteinExistence type="predicted"/>
<gene>
    <name evidence="1" type="ORF">L1987_01697</name>
</gene>
<protein>
    <submittedName>
        <fullName evidence="1">Uncharacterized protein</fullName>
    </submittedName>
</protein>
<name>A0ACB9K5V2_9ASTR</name>
<dbReference type="EMBL" id="CM042018">
    <property type="protein sequence ID" value="KAI3827618.1"/>
    <property type="molecule type" value="Genomic_DNA"/>
</dbReference>
<dbReference type="Proteomes" id="UP001056120">
    <property type="component" value="Linkage Group LG01"/>
</dbReference>
<organism evidence="1 2">
    <name type="scientific">Smallanthus sonchifolius</name>
    <dbReference type="NCBI Taxonomy" id="185202"/>
    <lineage>
        <taxon>Eukaryota</taxon>
        <taxon>Viridiplantae</taxon>
        <taxon>Streptophyta</taxon>
        <taxon>Embryophyta</taxon>
        <taxon>Tracheophyta</taxon>
        <taxon>Spermatophyta</taxon>
        <taxon>Magnoliopsida</taxon>
        <taxon>eudicotyledons</taxon>
        <taxon>Gunneridae</taxon>
        <taxon>Pentapetalae</taxon>
        <taxon>asterids</taxon>
        <taxon>campanulids</taxon>
        <taxon>Asterales</taxon>
        <taxon>Asteraceae</taxon>
        <taxon>Asteroideae</taxon>
        <taxon>Heliantheae alliance</taxon>
        <taxon>Millerieae</taxon>
        <taxon>Smallanthus</taxon>
    </lineage>
</organism>
<accession>A0ACB9K5V2</accession>
<keyword evidence="2" id="KW-1185">Reference proteome</keyword>